<evidence type="ECO:0000256" key="1">
    <source>
        <dbReference type="SAM" id="SignalP"/>
    </source>
</evidence>
<dbReference type="GO" id="GO:0004222">
    <property type="term" value="F:metalloendopeptidase activity"/>
    <property type="evidence" value="ECO:0007669"/>
    <property type="project" value="TreeGrafter"/>
</dbReference>
<keyword evidence="1" id="KW-0732">Signal</keyword>
<proteinExistence type="predicted"/>
<keyword evidence="3" id="KW-1185">Reference proteome</keyword>
<protein>
    <recommendedName>
        <fullName evidence="4">Lipoprotein</fullName>
    </recommendedName>
</protein>
<gene>
    <name evidence="2" type="ORF">CAMP_LOCUS3741</name>
</gene>
<dbReference type="AlphaFoldDB" id="A0A9P1I9F7"/>
<organism evidence="2 3">
    <name type="scientific">Caenorhabditis angaria</name>
    <dbReference type="NCBI Taxonomy" id="860376"/>
    <lineage>
        <taxon>Eukaryota</taxon>
        <taxon>Metazoa</taxon>
        <taxon>Ecdysozoa</taxon>
        <taxon>Nematoda</taxon>
        <taxon>Chromadorea</taxon>
        <taxon>Rhabditida</taxon>
        <taxon>Rhabditina</taxon>
        <taxon>Rhabditomorpha</taxon>
        <taxon>Rhabditoidea</taxon>
        <taxon>Rhabditidae</taxon>
        <taxon>Peloderinae</taxon>
        <taxon>Caenorhabditis</taxon>
    </lineage>
</organism>
<evidence type="ECO:0008006" key="4">
    <source>
        <dbReference type="Google" id="ProtNLM"/>
    </source>
</evidence>
<feature type="chain" id="PRO_5040512085" description="Lipoprotein" evidence="1">
    <location>
        <begin position="23"/>
        <end position="191"/>
    </location>
</feature>
<feature type="signal peptide" evidence="1">
    <location>
        <begin position="1"/>
        <end position="22"/>
    </location>
</feature>
<dbReference type="Proteomes" id="UP001152747">
    <property type="component" value="Unassembled WGS sequence"/>
</dbReference>
<accession>A0A9P1I9F7</accession>
<name>A0A9P1I9F7_9PELO</name>
<sequence length="191" mass="21151">MIKLIVFSCFLVSCILSKPTDGLQNYQLLSYLPLQISMSLDKEELTNGPPKCLENDIHSIDFSAYSRNFSLRLQKVCQSVEEGEELLSSSGDFLEIDEMTKTITYFQGFLEGEKNSTVDGTIENGVFEGVIISEDHQKYLVERLNPSINGSHSLIYHVQSKKQIIATLFSEGGSSGELPSDLVVNEGSGLN</sequence>
<dbReference type="EMBL" id="CANHGI010000002">
    <property type="protein sequence ID" value="CAI5441104.1"/>
    <property type="molecule type" value="Genomic_DNA"/>
</dbReference>
<dbReference type="InterPro" id="IPR051489">
    <property type="entry name" value="ADAM_Metalloproteinase"/>
</dbReference>
<dbReference type="GO" id="GO:0007219">
    <property type="term" value="P:Notch signaling pathway"/>
    <property type="evidence" value="ECO:0007669"/>
    <property type="project" value="TreeGrafter"/>
</dbReference>
<dbReference type="GO" id="GO:0005886">
    <property type="term" value="C:plasma membrane"/>
    <property type="evidence" value="ECO:0007669"/>
    <property type="project" value="TreeGrafter"/>
</dbReference>
<evidence type="ECO:0000313" key="2">
    <source>
        <dbReference type="EMBL" id="CAI5441104.1"/>
    </source>
</evidence>
<reference evidence="2" key="1">
    <citation type="submission" date="2022-11" db="EMBL/GenBank/DDBJ databases">
        <authorList>
            <person name="Kikuchi T."/>
        </authorList>
    </citation>
    <scope>NUCLEOTIDE SEQUENCE</scope>
    <source>
        <strain evidence="2">PS1010</strain>
    </source>
</reference>
<dbReference type="OrthoDB" id="2149267at2759"/>
<dbReference type="GO" id="GO:0006509">
    <property type="term" value="P:membrane protein ectodomain proteolysis"/>
    <property type="evidence" value="ECO:0007669"/>
    <property type="project" value="TreeGrafter"/>
</dbReference>
<dbReference type="PANTHER" id="PTHR45702">
    <property type="entry name" value="ADAM10/ADAM17 METALLOPEPTIDASE FAMILY MEMBER"/>
    <property type="match status" value="1"/>
</dbReference>
<evidence type="ECO:0000313" key="3">
    <source>
        <dbReference type="Proteomes" id="UP001152747"/>
    </source>
</evidence>
<comment type="caution">
    <text evidence="2">The sequence shown here is derived from an EMBL/GenBank/DDBJ whole genome shotgun (WGS) entry which is preliminary data.</text>
</comment>
<dbReference type="PANTHER" id="PTHR45702:SF2">
    <property type="entry name" value="KUZBANIAN, ISOFORM A"/>
    <property type="match status" value="1"/>
</dbReference>